<feature type="chain" id="PRO_5044226995" evidence="3">
    <location>
        <begin position="28"/>
        <end position="311"/>
    </location>
</feature>
<dbReference type="EMBL" id="CAIIXF020000003">
    <property type="protein sequence ID" value="CAH1779533.1"/>
    <property type="molecule type" value="Genomic_DNA"/>
</dbReference>
<protein>
    <submittedName>
        <fullName evidence="4">Uncharacterized protein</fullName>
    </submittedName>
</protein>
<proteinExistence type="predicted"/>
<keyword evidence="5" id="KW-1185">Reference proteome</keyword>
<keyword evidence="3" id="KW-0732">Signal</keyword>
<feature type="region of interest" description="Disordered" evidence="1">
    <location>
        <begin position="228"/>
        <end position="247"/>
    </location>
</feature>
<comment type="caution">
    <text evidence="4">The sequence shown here is derived from an EMBL/GenBank/DDBJ whole genome shotgun (WGS) entry which is preliminary data.</text>
</comment>
<evidence type="ECO:0000313" key="5">
    <source>
        <dbReference type="Proteomes" id="UP000749559"/>
    </source>
</evidence>
<reference evidence="4" key="1">
    <citation type="submission" date="2022-03" db="EMBL/GenBank/DDBJ databases">
        <authorList>
            <person name="Martin C."/>
        </authorList>
    </citation>
    <scope>NUCLEOTIDE SEQUENCE</scope>
</reference>
<evidence type="ECO:0000256" key="3">
    <source>
        <dbReference type="SAM" id="SignalP"/>
    </source>
</evidence>
<organism evidence="4 5">
    <name type="scientific">Owenia fusiformis</name>
    <name type="common">Polychaete worm</name>
    <dbReference type="NCBI Taxonomy" id="6347"/>
    <lineage>
        <taxon>Eukaryota</taxon>
        <taxon>Metazoa</taxon>
        <taxon>Spiralia</taxon>
        <taxon>Lophotrochozoa</taxon>
        <taxon>Annelida</taxon>
        <taxon>Polychaeta</taxon>
        <taxon>Sedentaria</taxon>
        <taxon>Canalipalpata</taxon>
        <taxon>Sabellida</taxon>
        <taxon>Oweniida</taxon>
        <taxon>Oweniidae</taxon>
        <taxon>Owenia</taxon>
    </lineage>
</organism>
<evidence type="ECO:0000256" key="2">
    <source>
        <dbReference type="SAM" id="Phobius"/>
    </source>
</evidence>
<sequence length="311" mass="34030">MATNEMMTFLMATGLIHVIYVVSLSHAAHTPAVPASSSTSNSPSTHGRNKWLTWNHRGVRITLSTSSTERPATITASMSGHLHPTKSQPNYDATMVSISPSRNTWQHIRPTWRPSTTHAYGYHPNRRYRIRSRDRYLLAGWHVVHTTLSPGANNVPRLRTAALKGATSDDLGAAAIIGLTVICLTVLTMVAIGGFLIYRRVSVLNLPHTSLHEDDMTEAMVAMPTVSPPPIEPKADDTPPSQKVSTASYEVPCEVNTREIEHEENQRAAVQEYSTLVAGQTGDLSANINISASPGNDDEVYEEIAEYIQSP</sequence>
<evidence type="ECO:0000256" key="1">
    <source>
        <dbReference type="SAM" id="MobiDB-lite"/>
    </source>
</evidence>
<feature type="transmembrane region" description="Helical" evidence="2">
    <location>
        <begin position="171"/>
        <end position="198"/>
    </location>
</feature>
<dbReference type="Proteomes" id="UP000749559">
    <property type="component" value="Unassembled WGS sequence"/>
</dbReference>
<accession>A0A8J1XSL2</accession>
<name>A0A8J1XSL2_OWEFU</name>
<dbReference type="AlphaFoldDB" id="A0A8J1XSL2"/>
<feature type="region of interest" description="Disordered" evidence="1">
    <location>
        <begin position="31"/>
        <end position="50"/>
    </location>
</feature>
<feature type="compositionally biased region" description="Low complexity" evidence="1">
    <location>
        <begin position="31"/>
        <end position="46"/>
    </location>
</feature>
<keyword evidence="2" id="KW-0812">Transmembrane</keyword>
<feature type="signal peptide" evidence="3">
    <location>
        <begin position="1"/>
        <end position="27"/>
    </location>
</feature>
<keyword evidence="2" id="KW-0472">Membrane</keyword>
<gene>
    <name evidence="4" type="ORF">OFUS_LOCUS6334</name>
</gene>
<keyword evidence="2" id="KW-1133">Transmembrane helix</keyword>
<evidence type="ECO:0000313" key="4">
    <source>
        <dbReference type="EMBL" id="CAH1779533.1"/>
    </source>
</evidence>